<keyword evidence="2" id="KW-1185">Reference proteome</keyword>
<dbReference type="EnsemblMetazoa" id="CJA38381.1">
    <property type="protein sequence ID" value="CJA38381.1"/>
    <property type="gene ID" value="WBGene00214228"/>
</dbReference>
<evidence type="ECO:0000313" key="1">
    <source>
        <dbReference type="EnsemblMetazoa" id="CJA38381.1"/>
    </source>
</evidence>
<protein>
    <submittedName>
        <fullName evidence="1">Uncharacterized protein</fullName>
    </submittedName>
</protein>
<dbReference type="Proteomes" id="UP000005237">
    <property type="component" value="Unassembled WGS sequence"/>
</dbReference>
<dbReference type="AlphaFoldDB" id="A0A8R1IKQ7"/>
<organism evidence="1 2">
    <name type="scientific">Caenorhabditis japonica</name>
    <dbReference type="NCBI Taxonomy" id="281687"/>
    <lineage>
        <taxon>Eukaryota</taxon>
        <taxon>Metazoa</taxon>
        <taxon>Ecdysozoa</taxon>
        <taxon>Nematoda</taxon>
        <taxon>Chromadorea</taxon>
        <taxon>Rhabditida</taxon>
        <taxon>Rhabditina</taxon>
        <taxon>Rhabditomorpha</taxon>
        <taxon>Rhabditoidea</taxon>
        <taxon>Rhabditidae</taxon>
        <taxon>Peloderinae</taxon>
        <taxon>Caenorhabditis</taxon>
    </lineage>
</organism>
<evidence type="ECO:0000313" key="2">
    <source>
        <dbReference type="Proteomes" id="UP000005237"/>
    </source>
</evidence>
<accession>A0A8R1IKQ7</accession>
<proteinExistence type="predicted"/>
<sequence length="122" mass="14001">MSMKYILIVELTSPATTLVPDLTILYTAQDRWRQPPYTFLINSAHHVTFLSSVLRTSLLIRLDSHSNLTNNLSGTQNNFPHDARHRKNCIRPRTVGGTLHILSLSTQHTTWPFFPQSYGLLW</sequence>
<reference evidence="1" key="2">
    <citation type="submission" date="2022-06" db="UniProtKB">
        <authorList>
            <consortium name="EnsemblMetazoa"/>
        </authorList>
    </citation>
    <scope>IDENTIFICATION</scope>
    <source>
        <strain evidence="1">DF5081</strain>
    </source>
</reference>
<reference evidence="2" key="1">
    <citation type="submission" date="2010-08" db="EMBL/GenBank/DDBJ databases">
        <authorList>
            <consortium name="Caenorhabditis japonica Sequencing Consortium"/>
            <person name="Wilson R.K."/>
        </authorList>
    </citation>
    <scope>NUCLEOTIDE SEQUENCE [LARGE SCALE GENOMIC DNA]</scope>
    <source>
        <strain evidence="2">DF5081</strain>
    </source>
</reference>
<name>A0A8R1IKQ7_CAEJA</name>